<name>A0A0H5RT11_9EUKA</name>
<dbReference type="Gene3D" id="1.25.10.10">
    <property type="entry name" value="Leucine-rich Repeat Variant"/>
    <property type="match status" value="2"/>
</dbReference>
<dbReference type="InterPro" id="IPR011989">
    <property type="entry name" value="ARM-like"/>
</dbReference>
<reference evidence="1" key="1">
    <citation type="submission" date="2015-04" db="EMBL/GenBank/DDBJ databases">
        <title>The genome sequence of the plant pathogenic Rhizarian Plasmodiophora brassicae reveals insights in its biotrophic life cycle and the origin of chitin synthesis.</title>
        <authorList>
            <person name="Schwelm A."/>
            <person name="Fogelqvist J."/>
            <person name="Knaust A."/>
            <person name="Julke S."/>
            <person name="Lilja T."/>
            <person name="Dhandapani V."/>
            <person name="Bonilla-Rosso G."/>
            <person name="Karlsson M."/>
            <person name="Shevchenko A."/>
            <person name="Choi S.R."/>
            <person name="Kim H.G."/>
            <person name="Park J.Y."/>
            <person name="Lim Y.P."/>
            <person name="Ludwig-Muller J."/>
            <person name="Dixelius C."/>
        </authorList>
    </citation>
    <scope>NUCLEOTIDE SEQUENCE</scope>
    <source>
        <tissue evidence="1">Potato root galls</tissue>
    </source>
</reference>
<evidence type="ECO:0000313" key="1">
    <source>
        <dbReference type="EMBL" id="CRZ11869.1"/>
    </source>
</evidence>
<dbReference type="SUPFAM" id="SSF48371">
    <property type="entry name" value="ARM repeat"/>
    <property type="match status" value="1"/>
</dbReference>
<dbReference type="InterPro" id="IPR016024">
    <property type="entry name" value="ARM-type_fold"/>
</dbReference>
<accession>A0A0H5RT11</accession>
<sequence>MLAENLESIGNQKHGTQITTMRICIEGLENSDQVTHLVKSADFFGRIVDVIQTGSIMAQIDALSLLYSLMVSSRDNIYLFVKRFRFGIDIMISVMMERVTGYQGGDKTGLAIITNTVKVLELLSETAAEVVLAKVSETLSKLYSMMSPIPGDIHIHLACLIANIITRDDFDGHIAIILNHGVILSATFEALIQACRRFLKFTGHIESSILLPVQKFATALCSIVACAVHCPLEEITSRHDAICTILEVVTKTSLRDEVTSEVNAQLTVLLGLIEIDRDSIPNDILRQFDIFSRIESDCQEIWSNPGDEDTISSCLCDISDVLSTEEDSAIIASSVPDIVKILIKCLGNIDEQIMVASLNAIYSLFLSCPDFVYSQFMNREGFDALAECLHDYNVAIRVTTLEILSVANAQRADMRTILLQSGILRYIMELVGQFGRDDDISSQIVEAAAGVLSLALTDNPANQLYLSNQNGVAILIGTIQVCSDCGDLTTTVEALLLTLNNLVYRDRQSQEEFRKHGGFELAFSLWQKGTTIIIHSVLNLLINAVDTCEPNQEVLCQSSEIVVRMGGLLSDPDLDIAALGCLLISHATWNHPTNQSYFSNETIARRLLDRICTSKDAAQSTPRLGMFALMGLANLSYQNRVLQELVNKLNGIQIMHGALVDAISTPMIPDEDEVGFTAITTALSNVVSGHRGNGEDLAKIGGIELLLTCITDRDDDEVSKRAFSTIVQTGAPGTLHIIQVLQQARGGPSNLQIEPLQSYLTALNGIVYLSPEMDLTLVADIVTVIISYLSCESYCDLTG</sequence>
<proteinExistence type="predicted"/>
<organism evidence="1">
    <name type="scientific">Spongospora subterranea</name>
    <dbReference type="NCBI Taxonomy" id="70186"/>
    <lineage>
        <taxon>Eukaryota</taxon>
        <taxon>Sar</taxon>
        <taxon>Rhizaria</taxon>
        <taxon>Endomyxa</taxon>
        <taxon>Phytomyxea</taxon>
        <taxon>Plasmodiophorida</taxon>
        <taxon>Plasmodiophoridae</taxon>
        <taxon>Spongospora</taxon>
    </lineage>
</organism>
<protein>
    <submittedName>
        <fullName evidence="1">Uncharacterized protein</fullName>
    </submittedName>
</protein>
<dbReference type="AlphaFoldDB" id="A0A0H5RT11"/>
<dbReference type="EMBL" id="HACM01011427">
    <property type="protein sequence ID" value="CRZ11869.1"/>
    <property type="molecule type" value="Transcribed_RNA"/>
</dbReference>